<protein>
    <submittedName>
        <fullName evidence="4">Heparinase II/III-family protein</fullName>
    </submittedName>
</protein>
<dbReference type="Pfam" id="PF07940">
    <property type="entry name" value="Hepar_II_III_C"/>
    <property type="match status" value="1"/>
</dbReference>
<dbReference type="InterPro" id="IPR008929">
    <property type="entry name" value="Chondroitin_lyas"/>
</dbReference>
<dbReference type="EMBL" id="JBHULR010000015">
    <property type="protein sequence ID" value="MFD2549542.1"/>
    <property type="molecule type" value="Genomic_DNA"/>
</dbReference>
<organism evidence="4 5">
    <name type="scientific">Sphingobacterium suaedae</name>
    <dbReference type="NCBI Taxonomy" id="1686402"/>
    <lineage>
        <taxon>Bacteria</taxon>
        <taxon>Pseudomonadati</taxon>
        <taxon>Bacteroidota</taxon>
        <taxon>Sphingobacteriia</taxon>
        <taxon>Sphingobacteriales</taxon>
        <taxon>Sphingobacteriaceae</taxon>
        <taxon>Sphingobacterium</taxon>
    </lineage>
</organism>
<comment type="caution">
    <text evidence="4">The sequence shown here is derived from an EMBL/GenBank/DDBJ whole genome shotgun (WGS) entry which is preliminary data.</text>
</comment>
<dbReference type="InterPro" id="IPR012480">
    <property type="entry name" value="Hepar_II_III_C"/>
</dbReference>
<feature type="signal peptide" evidence="2">
    <location>
        <begin position="1"/>
        <end position="23"/>
    </location>
</feature>
<comment type="subcellular location">
    <subcellularLocation>
        <location evidence="1">Cell envelope</location>
    </subcellularLocation>
</comment>
<name>A0ABW5KKN5_9SPHI</name>
<sequence>MKRTHLIVLVILLHSLLWSSTHAQSLNLLAGRFDQASLQRVLQPEQQWVPLPLASDRSAWVKLFAPIAGSVLEEGNQALDYQWQVIKATDYLAYERTGSRVIMEKPLNENAIALSRLFFAELAEGKGKYLDQIINGVWYFTEMSTWSLSAHVPAFQSSKRTLPQADTHVVDLMAGDLGSMLSWIYYFYKPAMDQVNPEISARLKKHIQERIIQPYLSRNDMWWQAFELKPEQLVNNWNPWCNFNVLTCLLLVEDNPETKLAGVYKTMRSVDKFINYVKSDGACEEGPSYWGHAAGKLYDYLQLLSLATDRQIDIFNQPIVRNMGEYIAQSYIGGDNWVVNFADASAKGGGDPYLIFRYGEAVQSPDMMQFAAYLAEKKNTSLKSSRDIFRGLEDLLTIPKLAATVPSLPSNPHKWYAETQFLYLKQGDVFFAAKGGYNNESHNHNDIGTFIFYRNQQPIFIDAGVGTYNKKTFSNERYDIWTMQSGYHNLPTINGRDQQFGSKYRAREVKFDAKNNRFELDIAGAYPESSGVKTWKRSYQLEQEELVIRDIFAIDRPTKPAVIHFLLAEKPQLTKDEVILNHGQYKLLFDAKLFDAAIEEIEQDDPRLGNVWGKAIYRISFTAKKIVHKGTYQFIVK</sequence>
<evidence type="ECO:0000259" key="3">
    <source>
        <dbReference type="Pfam" id="PF07940"/>
    </source>
</evidence>
<reference evidence="5" key="1">
    <citation type="journal article" date="2019" name="Int. J. Syst. Evol. Microbiol.">
        <title>The Global Catalogue of Microorganisms (GCM) 10K type strain sequencing project: providing services to taxonomists for standard genome sequencing and annotation.</title>
        <authorList>
            <consortium name="The Broad Institute Genomics Platform"/>
            <consortium name="The Broad Institute Genome Sequencing Center for Infectious Disease"/>
            <person name="Wu L."/>
            <person name="Ma J."/>
        </authorList>
    </citation>
    <scope>NUCLEOTIDE SEQUENCE [LARGE SCALE GENOMIC DNA]</scope>
    <source>
        <strain evidence="5">KCTC 42662</strain>
    </source>
</reference>
<dbReference type="RefSeq" id="WP_380905859.1">
    <property type="nucleotide sequence ID" value="NZ_JBHUEG010000012.1"/>
</dbReference>
<accession>A0ABW5KKN5</accession>
<dbReference type="Gene3D" id="1.50.10.100">
    <property type="entry name" value="Chondroitin AC/alginate lyase"/>
    <property type="match status" value="1"/>
</dbReference>
<evidence type="ECO:0000256" key="2">
    <source>
        <dbReference type="SAM" id="SignalP"/>
    </source>
</evidence>
<feature type="domain" description="Heparinase II/III-like C-terminal" evidence="3">
    <location>
        <begin position="411"/>
        <end position="576"/>
    </location>
</feature>
<keyword evidence="5" id="KW-1185">Reference proteome</keyword>
<evidence type="ECO:0000313" key="5">
    <source>
        <dbReference type="Proteomes" id="UP001597545"/>
    </source>
</evidence>
<feature type="chain" id="PRO_5045104618" evidence="2">
    <location>
        <begin position="24"/>
        <end position="637"/>
    </location>
</feature>
<dbReference type="Proteomes" id="UP001597545">
    <property type="component" value="Unassembled WGS sequence"/>
</dbReference>
<dbReference type="SUPFAM" id="SSF48230">
    <property type="entry name" value="Chondroitin AC/alginate lyase"/>
    <property type="match status" value="1"/>
</dbReference>
<evidence type="ECO:0000313" key="4">
    <source>
        <dbReference type="EMBL" id="MFD2549542.1"/>
    </source>
</evidence>
<dbReference type="Gene3D" id="2.70.98.70">
    <property type="match status" value="1"/>
</dbReference>
<keyword evidence="2" id="KW-0732">Signal</keyword>
<evidence type="ECO:0000256" key="1">
    <source>
        <dbReference type="ARBA" id="ARBA00004196"/>
    </source>
</evidence>
<gene>
    <name evidence="4" type="ORF">ACFSR5_17970</name>
</gene>
<proteinExistence type="predicted"/>